<dbReference type="GO" id="GO:0051603">
    <property type="term" value="P:proteolysis involved in protein catabolic process"/>
    <property type="evidence" value="ECO:0007669"/>
    <property type="project" value="TreeGrafter"/>
</dbReference>
<dbReference type="GO" id="GO:0004222">
    <property type="term" value="F:metalloendopeptidase activity"/>
    <property type="evidence" value="ECO:0007669"/>
    <property type="project" value="InterPro"/>
</dbReference>
<keyword evidence="3 6" id="KW-0378">Hydrolase</keyword>
<keyword evidence="8" id="KW-1185">Reference proteome</keyword>
<dbReference type="InterPro" id="IPR051156">
    <property type="entry name" value="Mito/Outer_Membr_Metalloprot"/>
</dbReference>
<dbReference type="AlphaFoldDB" id="A0A2Z4FND1"/>
<dbReference type="InterPro" id="IPR001915">
    <property type="entry name" value="Peptidase_M48"/>
</dbReference>
<evidence type="ECO:0000313" key="7">
    <source>
        <dbReference type="EMBL" id="AWV90453.1"/>
    </source>
</evidence>
<evidence type="ECO:0000256" key="5">
    <source>
        <dbReference type="ARBA" id="ARBA00023049"/>
    </source>
</evidence>
<evidence type="ECO:0000256" key="1">
    <source>
        <dbReference type="ARBA" id="ARBA00022670"/>
    </source>
</evidence>
<evidence type="ECO:0000256" key="6">
    <source>
        <dbReference type="RuleBase" id="RU003983"/>
    </source>
</evidence>
<dbReference type="OrthoDB" id="9810445at2"/>
<accession>A0A2Z4FND1</accession>
<gene>
    <name evidence="7" type="ORF">DN745_14385</name>
</gene>
<dbReference type="Proteomes" id="UP000249799">
    <property type="component" value="Chromosome"/>
</dbReference>
<keyword evidence="1 6" id="KW-0645">Protease</keyword>
<proteinExistence type="inferred from homology"/>
<dbReference type="Gene3D" id="3.30.2010.10">
    <property type="entry name" value="Metalloproteases ('zincins'), catalytic domain"/>
    <property type="match status" value="1"/>
</dbReference>
<keyword evidence="5 6" id="KW-0482">Metalloprotease</keyword>
<evidence type="ECO:0000313" key="8">
    <source>
        <dbReference type="Proteomes" id="UP000249799"/>
    </source>
</evidence>
<dbReference type="PANTHER" id="PTHR22726">
    <property type="entry name" value="METALLOENDOPEPTIDASE OMA1"/>
    <property type="match status" value="1"/>
</dbReference>
<sequence length="274" mass="29471">MNVLMSKTLVTRLQLVILSLAMLGFASGCATGVGGKATNTAANVLLPAAEEEKLGDQMRGQVRAEFTILDNPEIQGYIRELGAKIVRASGNQPRGISYTFDVIDGNEINAFTTPGGDIYIYTGLIKAAENEAELIGVIAHEVAHVTNRHIAEKLVASYGLQTVLDMALGQNAGTLTQLGATLGAQGYLLKYGRDQESEADRDGLNYMVRAGYDPNGFVTFFKKLEARGGGGIEMLSSHPLPKSRIDQARAIIRKMGNTPDNLGTARLQEMKKKL</sequence>
<dbReference type="PANTHER" id="PTHR22726:SF1">
    <property type="entry name" value="METALLOENDOPEPTIDASE OMA1, MITOCHONDRIAL"/>
    <property type="match status" value="1"/>
</dbReference>
<dbReference type="Pfam" id="PF01435">
    <property type="entry name" value="Peptidase_M48"/>
    <property type="match status" value="1"/>
</dbReference>
<dbReference type="KEGG" id="bsed:DN745_14385"/>
<evidence type="ECO:0000256" key="2">
    <source>
        <dbReference type="ARBA" id="ARBA00022723"/>
    </source>
</evidence>
<evidence type="ECO:0000256" key="3">
    <source>
        <dbReference type="ARBA" id="ARBA00022801"/>
    </source>
</evidence>
<evidence type="ECO:0000256" key="4">
    <source>
        <dbReference type="ARBA" id="ARBA00022833"/>
    </source>
</evidence>
<comment type="similarity">
    <text evidence="6">Belongs to the peptidase M48 family.</text>
</comment>
<organism evidence="7 8">
    <name type="scientific">Bradymonas sediminis</name>
    <dbReference type="NCBI Taxonomy" id="1548548"/>
    <lineage>
        <taxon>Bacteria</taxon>
        <taxon>Deltaproteobacteria</taxon>
        <taxon>Bradymonadales</taxon>
        <taxon>Bradymonadaceae</taxon>
        <taxon>Bradymonas</taxon>
    </lineage>
</organism>
<reference evidence="7 8" key="1">
    <citation type="submission" date="2018-06" db="EMBL/GenBank/DDBJ databases">
        <title>Lujinxingia sediminis gen. nov. sp. nov., a new facultative anaerobic member of the class Deltaproteobacteria, and proposal of Lujinxingaceae fam. nov.</title>
        <authorList>
            <person name="Guo L.-Y."/>
            <person name="Li C.-M."/>
            <person name="Wang S."/>
            <person name="Du Z.-J."/>
        </authorList>
    </citation>
    <scope>NUCLEOTIDE SEQUENCE [LARGE SCALE GENOMIC DNA]</scope>
    <source>
        <strain evidence="7 8">FA350</strain>
    </source>
</reference>
<dbReference type="PROSITE" id="PS51257">
    <property type="entry name" value="PROKAR_LIPOPROTEIN"/>
    <property type="match status" value="1"/>
</dbReference>
<name>A0A2Z4FND1_9DELT</name>
<dbReference type="GO" id="GO:0016020">
    <property type="term" value="C:membrane"/>
    <property type="evidence" value="ECO:0007669"/>
    <property type="project" value="TreeGrafter"/>
</dbReference>
<keyword evidence="4 6" id="KW-0862">Zinc</keyword>
<dbReference type="GO" id="GO:0046872">
    <property type="term" value="F:metal ion binding"/>
    <property type="evidence" value="ECO:0007669"/>
    <property type="project" value="UniProtKB-KW"/>
</dbReference>
<protein>
    <submittedName>
        <fullName evidence="7">Peptidase M48</fullName>
    </submittedName>
</protein>
<keyword evidence="2" id="KW-0479">Metal-binding</keyword>
<dbReference type="EMBL" id="CP030032">
    <property type="protein sequence ID" value="AWV90453.1"/>
    <property type="molecule type" value="Genomic_DNA"/>
</dbReference>
<comment type="cofactor">
    <cofactor evidence="6">
        <name>Zn(2+)</name>
        <dbReference type="ChEBI" id="CHEBI:29105"/>
    </cofactor>
    <text evidence="6">Binds 1 zinc ion per subunit.</text>
</comment>
<dbReference type="CDD" id="cd07333">
    <property type="entry name" value="M48C_bepA_like"/>
    <property type="match status" value="1"/>
</dbReference>